<sequence>AAKRVLRYLKGTTNYGIKYSAEANGYCLYGFCDADYAGDLDSRRSTSGYVFIMSGGAISWMSRVQRIVALSTTEAEYIALAEAAKEAFWLRQLLVDLSLKQAATRILCDNQGAIKLVGNPEFHQRTKHIDVRHNFIRDAQSDGKITVQYVDTKKQAAGFLTKLLNSPQFVMCRETVNCVEFAQQFRAREGVDRVTSCVLHSCVL</sequence>
<evidence type="ECO:0000313" key="2">
    <source>
        <dbReference type="Proteomes" id="UP000288716"/>
    </source>
</evidence>
<dbReference type="VEuPathDB" id="VectorBase:LDEU014124"/>
<dbReference type="PANTHER" id="PTHR11439:SF483">
    <property type="entry name" value="PEPTIDE SYNTHASE GLIP-LIKE, PUTATIVE (AFU_ORTHOLOGUE AFUA_3G12920)-RELATED"/>
    <property type="match status" value="1"/>
</dbReference>
<feature type="non-terminal residue" evidence="1">
    <location>
        <position position="204"/>
    </location>
</feature>
<dbReference type="Proteomes" id="UP000288716">
    <property type="component" value="Unassembled WGS sequence"/>
</dbReference>
<dbReference type="EMBL" id="NCKV01050677">
    <property type="protein sequence ID" value="RWS08469.1"/>
    <property type="molecule type" value="Genomic_DNA"/>
</dbReference>
<proteinExistence type="predicted"/>
<dbReference type="PANTHER" id="PTHR11439">
    <property type="entry name" value="GAG-POL-RELATED RETROTRANSPOSON"/>
    <property type="match status" value="1"/>
</dbReference>
<feature type="non-terminal residue" evidence="1">
    <location>
        <position position="1"/>
    </location>
</feature>
<dbReference type="AlphaFoldDB" id="A0A443QZM7"/>
<dbReference type="CDD" id="cd09272">
    <property type="entry name" value="RNase_HI_RT_Ty1"/>
    <property type="match status" value="1"/>
</dbReference>
<accession>A0A443QZM7</accession>
<gene>
    <name evidence="1" type="ORF">B4U80_05037</name>
</gene>
<reference evidence="1 2" key="1">
    <citation type="journal article" date="2018" name="Gigascience">
        <title>Genomes of trombidid mites reveal novel predicted allergens and laterally-transferred genes associated with secondary metabolism.</title>
        <authorList>
            <person name="Dong X."/>
            <person name="Chaisiri K."/>
            <person name="Xia D."/>
            <person name="Armstrong S.D."/>
            <person name="Fang Y."/>
            <person name="Donnelly M.J."/>
            <person name="Kadowaki T."/>
            <person name="McGarry J.W."/>
            <person name="Darby A.C."/>
            <person name="Makepeace B.L."/>
        </authorList>
    </citation>
    <scope>NUCLEOTIDE SEQUENCE [LARGE SCALE GENOMIC DNA]</scope>
    <source>
        <strain evidence="1">UoL-UT</strain>
    </source>
</reference>
<keyword evidence="2" id="KW-1185">Reference proteome</keyword>
<evidence type="ECO:0000313" key="1">
    <source>
        <dbReference type="EMBL" id="RWS08469.1"/>
    </source>
</evidence>
<name>A0A443QZM7_9ACAR</name>
<dbReference type="OrthoDB" id="6515060at2759"/>
<dbReference type="STRING" id="299467.A0A443QZM7"/>
<organism evidence="1 2">
    <name type="scientific">Leptotrombidium deliense</name>
    <dbReference type="NCBI Taxonomy" id="299467"/>
    <lineage>
        <taxon>Eukaryota</taxon>
        <taxon>Metazoa</taxon>
        <taxon>Ecdysozoa</taxon>
        <taxon>Arthropoda</taxon>
        <taxon>Chelicerata</taxon>
        <taxon>Arachnida</taxon>
        <taxon>Acari</taxon>
        <taxon>Acariformes</taxon>
        <taxon>Trombidiformes</taxon>
        <taxon>Prostigmata</taxon>
        <taxon>Anystina</taxon>
        <taxon>Parasitengona</taxon>
        <taxon>Trombiculoidea</taxon>
        <taxon>Trombiculidae</taxon>
        <taxon>Leptotrombidium</taxon>
    </lineage>
</organism>
<comment type="caution">
    <text evidence="1">The sequence shown here is derived from an EMBL/GenBank/DDBJ whole genome shotgun (WGS) entry which is preliminary data.</text>
</comment>
<protein>
    <submittedName>
        <fullName evidence="1">RxLR effector candidate protein-like protein</fullName>
    </submittedName>
</protein>